<keyword evidence="1" id="KW-0472">Membrane</keyword>
<keyword evidence="3" id="KW-1185">Reference proteome</keyword>
<feature type="transmembrane region" description="Helical" evidence="1">
    <location>
        <begin position="257"/>
        <end position="278"/>
    </location>
</feature>
<organism evidence="2 3">
    <name type="scientific">Persicitalea jodogahamensis</name>
    <dbReference type="NCBI Taxonomy" id="402147"/>
    <lineage>
        <taxon>Bacteria</taxon>
        <taxon>Pseudomonadati</taxon>
        <taxon>Bacteroidota</taxon>
        <taxon>Cytophagia</taxon>
        <taxon>Cytophagales</taxon>
        <taxon>Spirosomataceae</taxon>
        <taxon>Persicitalea</taxon>
    </lineage>
</organism>
<dbReference type="Proteomes" id="UP000598271">
    <property type="component" value="Unassembled WGS sequence"/>
</dbReference>
<feature type="transmembrane region" description="Helical" evidence="1">
    <location>
        <begin position="290"/>
        <end position="310"/>
    </location>
</feature>
<gene>
    <name evidence="2" type="ORF">GCM10007390_07310</name>
</gene>
<feature type="transmembrane region" description="Helical" evidence="1">
    <location>
        <begin position="322"/>
        <end position="345"/>
    </location>
</feature>
<feature type="transmembrane region" description="Helical" evidence="1">
    <location>
        <begin position="120"/>
        <end position="145"/>
    </location>
</feature>
<feature type="transmembrane region" description="Helical" evidence="1">
    <location>
        <begin position="151"/>
        <end position="171"/>
    </location>
</feature>
<feature type="transmembrane region" description="Helical" evidence="1">
    <location>
        <begin position="91"/>
        <end position="111"/>
    </location>
</feature>
<dbReference type="RefSeq" id="WP_189562984.1">
    <property type="nucleotide sequence ID" value="NZ_BMXF01000001.1"/>
</dbReference>
<feature type="transmembrane region" description="Helical" evidence="1">
    <location>
        <begin position="191"/>
        <end position="218"/>
    </location>
</feature>
<feature type="transmembrane region" description="Helical" evidence="1">
    <location>
        <begin position="65"/>
        <end position="85"/>
    </location>
</feature>
<protein>
    <submittedName>
        <fullName evidence="2">DUF4153 domain-containing protein</fullName>
    </submittedName>
</protein>
<keyword evidence="1" id="KW-0812">Transmembrane</keyword>
<evidence type="ECO:0000256" key="1">
    <source>
        <dbReference type="SAM" id="Phobius"/>
    </source>
</evidence>
<comment type="caution">
    <text evidence="2">The sequence shown here is derived from an EMBL/GenBank/DDBJ whole genome shotgun (WGS) entry which is preliminary data.</text>
</comment>
<sequence length="419" mass="46740">MKNEILSSLDTPRVLEKLYQENNAAFRREFNELYPQLTNTSMADFWHERLNYQSEKTFSINRNELVFVIVVILLAGIGAKLPEIFSINEDFFYPRNIGFLVFPFLTAYFVWKNKLAGKKIALLAGVMVLSMLFINLLPGALIGNARPSDTLLLSCIHLLLFLWAATGFAFAGERTGSFKKRLGYLSYNGDLVVMSALLMISGGILTAITIGLFSLIGYDIADFYFKYIVVFGLPAVPIVGTVLTQNIPELVQKVSPIIARLFSPLVLVMLLVYLGAIVFSGKDPYNDREFLLIFNILLIGVMALIFFSVAERAKSSANRYEIMVLFLLSAVTILVNGIALSAIVFRISEWGFTPNRTAVLGANILVLINLMLVTGKLVKVLTRDADLDEVGRSISAFLPVYWGWTAVVTFLFPLIFGFK</sequence>
<dbReference type="AlphaFoldDB" id="A0A8J3D5M7"/>
<feature type="transmembrane region" description="Helical" evidence="1">
    <location>
        <begin position="396"/>
        <end position="416"/>
    </location>
</feature>
<keyword evidence="1" id="KW-1133">Transmembrane helix</keyword>
<dbReference type="EMBL" id="BMXF01000001">
    <property type="protein sequence ID" value="GHB56505.1"/>
    <property type="molecule type" value="Genomic_DNA"/>
</dbReference>
<feature type="transmembrane region" description="Helical" evidence="1">
    <location>
        <begin position="357"/>
        <end position="375"/>
    </location>
</feature>
<evidence type="ECO:0000313" key="3">
    <source>
        <dbReference type="Proteomes" id="UP000598271"/>
    </source>
</evidence>
<feature type="transmembrane region" description="Helical" evidence="1">
    <location>
        <begin position="224"/>
        <end position="245"/>
    </location>
</feature>
<proteinExistence type="predicted"/>
<accession>A0A8J3D5M7</accession>
<evidence type="ECO:0000313" key="2">
    <source>
        <dbReference type="EMBL" id="GHB56505.1"/>
    </source>
</evidence>
<name>A0A8J3D5M7_9BACT</name>
<reference evidence="2 3" key="1">
    <citation type="journal article" date="2014" name="Int. J. Syst. Evol. Microbiol.">
        <title>Complete genome sequence of Corynebacterium casei LMG S-19264T (=DSM 44701T), isolated from a smear-ripened cheese.</title>
        <authorList>
            <consortium name="US DOE Joint Genome Institute (JGI-PGF)"/>
            <person name="Walter F."/>
            <person name="Albersmeier A."/>
            <person name="Kalinowski J."/>
            <person name="Ruckert C."/>
        </authorList>
    </citation>
    <scope>NUCLEOTIDE SEQUENCE [LARGE SCALE GENOMIC DNA]</scope>
    <source>
        <strain evidence="2 3">KCTC 12866</strain>
    </source>
</reference>